<keyword evidence="1" id="KW-1133">Transmembrane helix</keyword>
<protein>
    <submittedName>
        <fullName evidence="2">Cytochrome c oxidase subunit 2A</fullName>
    </submittedName>
</protein>
<name>A0A3D8GQ40_9BACI</name>
<proteinExistence type="predicted"/>
<organism evidence="2 3">
    <name type="scientific">Neobacillus piezotolerans</name>
    <dbReference type="NCBI Taxonomy" id="2259171"/>
    <lineage>
        <taxon>Bacteria</taxon>
        <taxon>Bacillati</taxon>
        <taxon>Bacillota</taxon>
        <taxon>Bacilli</taxon>
        <taxon>Bacillales</taxon>
        <taxon>Bacillaceae</taxon>
        <taxon>Neobacillus</taxon>
    </lineage>
</organism>
<comment type="caution">
    <text evidence="2">The sequence shown here is derived from an EMBL/GenBank/DDBJ whole genome shotgun (WGS) entry which is preliminary data.</text>
</comment>
<sequence length="53" mass="5956">MAKTELAKTGKKVKHKVQDSEPVLKGTLLSVFLLGGFLILTWAGVYFLFLDRF</sequence>
<dbReference type="RefSeq" id="WP_115452395.1">
    <property type="nucleotide sequence ID" value="NZ_QNQT01000005.1"/>
</dbReference>
<accession>A0A3D8GQ40</accession>
<keyword evidence="3" id="KW-1185">Reference proteome</keyword>
<dbReference type="EMBL" id="QNQT01000005">
    <property type="protein sequence ID" value="RDU36401.1"/>
    <property type="molecule type" value="Genomic_DNA"/>
</dbReference>
<evidence type="ECO:0000313" key="2">
    <source>
        <dbReference type="EMBL" id="RDU36401.1"/>
    </source>
</evidence>
<evidence type="ECO:0000313" key="3">
    <source>
        <dbReference type="Proteomes" id="UP000257144"/>
    </source>
</evidence>
<reference evidence="2 3" key="1">
    <citation type="submission" date="2018-07" db="EMBL/GenBank/DDBJ databases">
        <title>Bacillus sp. YLB-04 draft genome sequence.</title>
        <authorList>
            <person name="Yu L."/>
            <person name="Tang X."/>
        </authorList>
    </citation>
    <scope>NUCLEOTIDE SEQUENCE [LARGE SCALE GENOMIC DNA]</scope>
    <source>
        <strain evidence="2 3">YLB-04</strain>
    </source>
</reference>
<keyword evidence="1" id="KW-0472">Membrane</keyword>
<dbReference type="AlphaFoldDB" id="A0A3D8GQ40"/>
<keyword evidence="1" id="KW-0812">Transmembrane</keyword>
<feature type="transmembrane region" description="Helical" evidence="1">
    <location>
        <begin position="28"/>
        <end position="49"/>
    </location>
</feature>
<gene>
    <name evidence="2" type="ORF">DRW41_12765</name>
</gene>
<evidence type="ECO:0000256" key="1">
    <source>
        <dbReference type="SAM" id="Phobius"/>
    </source>
</evidence>
<dbReference type="OrthoDB" id="2418411at2"/>
<dbReference type="Proteomes" id="UP000257144">
    <property type="component" value="Unassembled WGS sequence"/>
</dbReference>